<dbReference type="Gene3D" id="3.40.50.300">
    <property type="entry name" value="P-loop containing nucleotide triphosphate hydrolases"/>
    <property type="match status" value="1"/>
</dbReference>
<accession>A0A380TIS8</accession>
<sequence length="357" mass="39996">MAVLRTIRRQNPALARSAEEKQFIRSYRAAVKEAASSKTAESFDRLEKLGCVRELPDEPRRAALAGEYLTAIARDERPLVVAQTWSEVYAANDAIRSALRPPGKLEAGTMLTTYQPLDRSEAQKRDSRFYEPGQSAVFLKRYGRFAKGNLCEIAGANERGVVIVKDGRSSTVSYRYADRIAVAKATEMEIAPGDRLQLKANGRSIEGARLHNGELVTVARVEPTGALVVTDERGATKTLAPSQRLLVRGYAVTSYGAQGKTTDTVILADAGNRAATNRQQWYVSISRGRKRVVVLTPDKAALRENIQRSGARELVLEETPEHELQARRMRHQQFRRYAIQHEFTMRQAQHQQIRQHL</sequence>
<dbReference type="SUPFAM" id="SSF52540">
    <property type="entry name" value="P-loop containing nucleoside triphosphate hydrolases"/>
    <property type="match status" value="1"/>
</dbReference>
<evidence type="ECO:0000313" key="1">
    <source>
        <dbReference type="EMBL" id="SUS07593.1"/>
    </source>
</evidence>
<protein>
    <submittedName>
        <fullName evidence="1">Conjugative relaxase domain protein</fullName>
    </submittedName>
</protein>
<name>A0A380TIS8_9ZZZZ</name>
<organism evidence="1">
    <name type="scientific">metagenome</name>
    <dbReference type="NCBI Taxonomy" id="256318"/>
    <lineage>
        <taxon>unclassified sequences</taxon>
        <taxon>metagenomes</taxon>
    </lineage>
</organism>
<reference evidence="1" key="1">
    <citation type="submission" date="2018-07" db="EMBL/GenBank/DDBJ databases">
        <authorList>
            <person name="Quirk P.G."/>
            <person name="Krulwich T.A."/>
        </authorList>
    </citation>
    <scope>NUCLEOTIDE SEQUENCE</scope>
</reference>
<dbReference type="AlphaFoldDB" id="A0A380TIS8"/>
<proteinExistence type="predicted"/>
<gene>
    <name evidence="1" type="ORF">DF3PB_470004</name>
</gene>
<dbReference type="InterPro" id="IPR027417">
    <property type="entry name" value="P-loop_NTPase"/>
</dbReference>
<dbReference type="CDD" id="cd18809">
    <property type="entry name" value="SF1_C_RecD"/>
    <property type="match status" value="1"/>
</dbReference>
<dbReference type="Gene3D" id="2.30.30.940">
    <property type="match status" value="1"/>
</dbReference>
<dbReference type="EMBL" id="UIDG01000412">
    <property type="protein sequence ID" value="SUS07593.1"/>
    <property type="molecule type" value="Genomic_DNA"/>
</dbReference>